<dbReference type="SUPFAM" id="SSF54556">
    <property type="entry name" value="Chitinase insertion domain"/>
    <property type="match status" value="1"/>
</dbReference>
<dbReference type="InterPro" id="IPR018392">
    <property type="entry name" value="LysM"/>
</dbReference>
<dbReference type="Gene3D" id="3.30.60.10">
    <property type="entry name" value="Endochitinase-like"/>
    <property type="match status" value="1"/>
</dbReference>
<evidence type="ECO:0000256" key="7">
    <source>
        <dbReference type="ARBA" id="ARBA00023026"/>
    </source>
</evidence>
<feature type="chain" id="PRO_5040799113" description="chitinase" evidence="12">
    <location>
        <begin position="23"/>
        <end position="1268"/>
    </location>
</feature>
<feature type="domain" description="GH18" evidence="14">
    <location>
        <begin position="519"/>
        <end position="887"/>
    </location>
</feature>
<accession>A0A9W4NYE4</accession>
<evidence type="ECO:0000313" key="15">
    <source>
        <dbReference type="EMBL" id="CAG8425333.1"/>
    </source>
</evidence>
<sequence>MRLLQHWGAISQVALLAAAASSHTVTDPYVATLWNACPVACDSANPENWSFYPDLSILKSCDEPMLLNFAVHNPKESIDTHHPLYACTASNETDFGHSNIHAPNTSTSTRYSVKNVQMETAWRGTDTTQYSSHAESIAQLVQAQMEIPERKKAAIAMGYFNGVALGAFFGSNMEKGKDKTLLQKFLDKLHQGELKKSASMMQVCDSGRSSAYSLGVVSEASNDPVKALASVQEALVTWSKGECLHGYNGSSMSQVSVGEIVQEFNTPTNASSHGHGHGRFHRQRELAGVHRRDTCRAIQVESGNTCEILASRCSIAPADFTKYNSDKDMCSSLRPGQHVCCSAGTLPDYSPKPNEDGTCHVYTIQNDDDCSAIAGANSISTDDIDEWNKNTWAWTGCSNLQVGGTMCLSKGDPPMPSILKNAVCGPQKAGTKRPDDWDDISDQNPCPLNACCNIWGQCGTTDKFCTATNSVTTTNFIPQQSTTGAPGTAKKGTNGCISNCGTDIVHHETGFPSSYDGAPIVIGYYEAFQNTRSCLNMDASAIDKDVTVGKSFALTWDHIHFAFADVTDDFKVNVSAVKDEFDDFTKYTSPGKSPKVLSFGGWSFSTDLDSYAIFREGVTDAQRSTFATNVVKFADDNDLDGLDFDWEYPGAPDIPGIPKGDSDDGERYLTFLKEVREKLSSEKTLSIAAPSSYWYLKGFPIKKISDVVDYIVFMTYDLHGQWDYNSTDPLDGCDGSNCLRSHVNWTETTNSLSMITKAGVPNSKIVAGLASYGRSFGMDDPKCHGPECKFTGPESGAMAGRCTKTPGYIANAEINEWLDENDDITTYYDKPSRSTISYSSNGTWVAYNTEDERNDRITTWHKDKTVLGTSLWAIDLTEFVTELPNGQAVGDLSYEPASCTKSFDNLDDLEAATGIDERCMNIYLIQAINGNLTASLDKYDDIMSDGYNDDFNWYKKAVHQSAPESLKSFLKNHAGEYFDCTSIGMDPTTRTPLKGGKNETSKCPSNPKDTGYAEFWWDVKDKDKFETDILKSAGISSDWLGYGIDGTHCEADAAAHMDHCSGSVNNGMPYLTPGYTISNPKDIISDQLPKIKTFQEQLDFISAIAGKDAYNGETSDVVDGASMLAFMVSQSVTSMKQVMKVGEDYKDNWIEEIVILFVTALLMIIPGVGEAAESADMVVLASTLRIIGDAGDVGLTAHDIVNSADGGPAAIFLSLLGGIGAMDIFRAPSYFGKAAKAKKGMTTEHFATLGPEIKGGMAQVDKLKTKCY</sequence>
<dbReference type="Gene3D" id="3.20.20.80">
    <property type="entry name" value="Glycosidases"/>
    <property type="match status" value="1"/>
</dbReference>
<keyword evidence="6" id="KW-0146">Chitin degradation</keyword>
<dbReference type="Pfam" id="PF01476">
    <property type="entry name" value="LysM"/>
    <property type="match status" value="2"/>
</dbReference>
<evidence type="ECO:0000259" key="14">
    <source>
        <dbReference type="PROSITE" id="PS51910"/>
    </source>
</evidence>
<evidence type="ECO:0000256" key="10">
    <source>
        <dbReference type="ARBA" id="ARBA00023326"/>
    </source>
</evidence>
<reference evidence="15" key="1">
    <citation type="submission" date="2021-07" db="EMBL/GenBank/DDBJ databases">
        <authorList>
            <person name="Branca A.L. A."/>
        </authorList>
    </citation>
    <scope>NUCLEOTIDE SEQUENCE</scope>
</reference>
<keyword evidence="7" id="KW-0843">Virulence</keyword>
<keyword evidence="9 11" id="KW-0326">Glycosidase</keyword>
<protein>
    <recommendedName>
        <fullName evidence="3">chitinase</fullName>
        <ecNumber evidence="3">3.2.1.14</ecNumber>
    </recommendedName>
</protein>
<dbReference type="PROSITE" id="PS01095">
    <property type="entry name" value="GH18_1"/>
    <property type="match status" value="1"/>
</dbReference>
<evidence type="ECO:0000313" key="16">
    <source>
        <dbReference type="Proteomes" id="UP001152646"/>
    </source>
</evidence>
<comment type="similarity">
    <text evidence="2">Belongs to the glycosyl hydrolase 18 family. Chitinase class V subfamily.</text>
</comment>
<dbReference type="SUPFAM" id="SSF54106">
    <property type="entry name" value="LysM domain"/>
    <property type="match status" value="1"/>
</dbReference>
<dbReference type="GO" id="GO:0008843">
    <property type="term" value="F:endochitinase activity"/>
    <property type="evidence" value="ECO:0007669"/>
    <property type="project" value="UniProtKB-EC"/>
</dbReference>
<evidence type="ECO:0000256" key="5">
    <source>
        <dbReference type="ARBA" id="ARBA00022801"/>
    </source>
</evidence>
<evidence type="ECO:0000256" key="6">
    <source>
        <dbReference type="ARBA" id="ARBA00023024"/>
    </source>
</evidence>
<evidence type="ECO:0000256" key="8">
    <source>
        <dbReference type="ARBA" id="ARBA00023277"/>
    </source>
</evidence>
<dbReference type="InterPro" id="IPR017853">
    <property type="entry name" value="GH"/>
</dbReference>
<dbReference type="GO" id="GO:0008061">
    <property type="term" value="F:chitin binding"/>
    <property type="evidence" value="ECO:0007669"/>
    <property type="project" value="UniProtKB-KW"/>
</dbReference>
<dbReference type="InterPro" id="IPR053214">
    <property type="entry name" value="LysM12-like"/>
</dbReference>
<dbReference type="Pfam" id="PF00704">
    <property type="entry name" value="Glyco_hydro_18"/>
    <property type="match status" value="1"/>
</dbReference>
<evidence type="ECO:0000259" key="13">
    <source>
        <dbReference type="PROSITE" id="PS51782"/>
    </source>
</evidence>
<keyword evidence="12" id="KW-0732">Signal</keyword>
<dbReference type="InterPro" id="IPR036779">
    <property type="entry name" value="LysM_dom_sf"/>
</dbReference>
<dbReference type="GO" id="GO:0000272">
    <property type="term" value="P:polysaccharide catabolic process"/>
    <property type="evidence" value="ECO:0007669"/>
    <property type="project" value="UniProtKB-KW"/>
</dbReference>
<dbReference type="CDD" id="cd00118">
    <property type="entry name" value="LysM"/>
    <property type="match status" value="1"/>
</dbReference>
<dbReference type="CDD" id="cd00035">
    <property type="entry name" value="ChtBD1"/>
    <property type="match status" value="1"/>
</dbReference>
<dbReference type="PANTHER" id="PTHR47700">
    <property type="entry name" value="V CHITINASE, PUTATIVE (AFU_ORTHOLOGUE AFUA_6G13720)-RELATED"/>
    <property type="match status" value="1"/>
</dbReference>
<dbReference type="EMBL" id="CAJVPA010000250">
    <property type="protein sequence ID" value="CAG8425333.1"/>
    <property type="molecule type" value="Genomic_DNA"/>
</dbReference>
<feature type="signal peptide" evidence="12">
    <location>
        <begin position="1"/>
        <end position="22"/>
    </location>
</feature>
<keyword evidence="4" id="KW-0147">Chitin-binding</keyword>
<dbReference type="AlphaFoldDB" id="A0A9W4NYE4"/>
<evidence type="ECO:0000256" key="12">
    <source>
        <dbReference type="SAM" id="SignalP"/>
    </source>
</evidence>
<dbReference type="SMART" id="SM00636">
    <property type="entry name" value="Glyco_18"/>
    <property type="match status" value="1"/>
</dbReference>
<comment type="catalytic activity">
    <reaction evidence="1">
        <text>Random endo-hydrolysis of N-acetyl-beta-D-glucosaminide (1-&gt;4)-beta-linkages in chitin and chitodextrins.</text>
        <dbReference type="EC" id="3.2.1.14"/>
    </reaction>
</comment>
<name>A0A9W4NYE4_9EURO</name>
<dbReference type="EC" id="3.2.1.14" evidence="3"/>
<dbReference type="InterPro" id="IPR011583">
    <property type="entry name" value="Chitinase_II/V-like_cat"/>
</dbReference>
<dbReference type="InterPro" id="IPR029070">
    <property type="entry name" value="Chitinase_insertion_sf"/>
</dbReference>
<evidence type="ECO:0000256" key="4">
    <source>
        <dbReference type="ARBA" id="ARBA00022669"/>
    </source>
</evidence>
<gene>
    <name evidence="15" type="ORF">PSALAMII_LOCUS10666</name>
</gene>
<comment type="caution">
    <text evidence="15">The sequence shown here is derived from an EMBL/GenBank/DDBJ whole genome shotgun (WGS) entry which is preliminary data.</text>
</comment>
<evidence type="ECO:0000256" key="9">
    <source>
        <dbReference type="ARBA" id="ARBA00023295"/>
    </source>
</evidence>
<dbReference type="InterPro" id="IPR001223">
    <property type="entry name" value="Glyco_hydro18_cat"/>
</dbReference>
<evidence type="ECO:0000256" key="2">
    <source>
        <dbReference type="ARBA" id="ARBA00008682"/>
    </source>
</evidence>
<keyword evidence="8" id="KW-0119">Carbohydrate metabolism</keyword>
<evidence type="ECO:0000256" key="11">
    <source>
        <dbReference type="RuleBase" id="RU000489"/>
    </source>
</evidence>
<dbReference type="PANTHER" id="PTHR47700:SF2">
    <property type="entry name" value="CHITINASE"/>
    <property type="match status" value="1"/>
</dbReference>
<dbReference type="InterPro" id="IPR036861">
    <property type="entry name" value="Endochitinase-like_sf"/>
</dbReference>
<feature type="domain" description="LysM" evidence="13">
    <location>
        <begin position="296"/>
        <end position="341"/>
    </location>
</feature>
<dbReference type="InterPro" id="IPR001579">
    <property type="entry name" value="Glyco_hydro_18_chit_AS"/>
</dbReference>
<dbReference type="CDD" id="cd02878">
    <property type="entry name" value="GH18_zymocin_alpha"/>
    <property type="match status" value="1"/>
</dbReference>
<dbReference type="Gene3D" id="3.10.50.10">
    <property type="match status" value="1"/>
</dbReference>
<dbReference type="OrthoDB" id="73875at2759"/>
<dbReference type="Gene3D" id="3.10.350.10">
    <property type="entry name" value="LysM domain"/>
    <property type="match status" value="2"/>
</dbReference>
<keyword evidence="10" id="KW-0624">Polysaccharide degradation</keyword>
<dbReference type="Proteomes" id="UP001152646">
    <property type="component" value="Unassembled WGS sequence"/>
</dbReference>
<evidence type="ECO:0000256" key="1">
    <source>
        <dbReference type="ARBA" id="ARBA00000822"/>
    </source>
</evidence>
<dbReference type="PROSITE" id="PS51782">
    <property type="entry name" value="LYSM"/>
    <property type="match status" value="2"/>
</dbReference>
<dbReference type="SUPFAM" id="SSF51445">
    <property type="entry name" value="(Trans)glycosidases"/>
    <property type="match status" value="1"/>
</dbReference>
<organism evidence="15 16">
    <name type="scientific">Penicillium salamii</name>
    <dbReference type="NCBI Taxonomy" id="1612424"/>
    <lineage>
        <taxon>Eukaryota</taxon>
        <taxon>Fungi</taxon>
        <taxon>Dikarya</taxon>
        <taxon>Ascomycota</taxon>
        <taxon>Pezizomycotina</taxon>
        <taxon>Eurotiomycetes</taxon>
        <taxon>Eurotiomycetidae</taxon>
        <taxon>Eurotiales</taxon>
        <taxon>Aspergillaceae</taxon>
        <taxon>Penicillium</taxon>
    </lineage>
</organism>
<dbReference type="SUPFAM" id="SSF57016">
    <property type="entry name" value="Plant lectins/antimicrobial peptides"/>
    <property type="match status" value="1"/>
</dbReference>
<proteinExistence type="inferred from homology"/>
<evidence type="ECO:0000256" key="3">
    <source>
        <dbReference type="ARBA" id="ARBA00012729"/>
    </source>
</evidence>
<feature type="domain" description="LysM" evidence="13">
    <location>
        <begin position="360"/>
        <end position="408"/>
    </location>
</feature>
<keyword evidence="5 11" id="KW-0378">Hydrolase</keyword>
<dbReference type="GO" id="GO:0006032">
    <property type="term" value="P:chitin catabolic process"/>
    <property type="evidence" value="ECO:0007669"/>
    <property type="project" value="UniProtKB-KW"/>
</dbReference>
<dbReference type="PROSITE" id="PS51910">
    <property type="entry name" value="GH18_2"/>
    <property type="match status" value="1"/>
</dbReference>